<name>A0A6J5DKY3_9BURK</name>
<dbReference type="EMBL" id="CADIKH010000009">
    <property type="protein sequence ID" value="CAB3754114.1"/>
    <property type="molecule type" value="Genomic_DNA"/>
</dbReference>
<proteinExistence type="predicted"/>
<reference evidence="1 2" key="1">
    <citation type="submission" date="2020-04" db="EMBL/GenBank/DDBJ databases">
        <authorList>
            <person name="De Canck E."/>
        </authorList>
    </citation>
    <scope>NUCLEOTIDE SEQUENCE [LARGE SCALE GENOMIC DNA]</scope>
    <source>
        <strain evidence="1 2">LMG 29542</strain>
    </source>
</reference>
<organism evidence="1 2">
    <name type="scientific">Paraburkholderia humisilvae</name>
    <dbReference type="NCBI Taxonomy" id="627669"/>
    <lineage>
        <taxon>Bacteria</taxon>
        <taxon>Pseudomonadati</taxon>
        <taxon>Pseudomonadota</taxon>
        <taxon>Betaproteobacteria</taxon>
        <taxon>Burkholderiales</taxon>
        <taxon>Burkholderiaceae</taxon>
        <taxon>Paraburkholderia</taxon>
    </lineage>
</organism>
<gene>
    <name evidence="1" type="ORF">LMG29542_02253</name>
</gene>
<evidence type="ECO:0000313" key="1">
    <source>
        <dbReference type="EMBL" id="CAB3754114.1"/>
    </source>
</evidence>
<keyword evidence="2" id="KW-1185">Reference proteome</keyword>
<accession>A0A6J5DKY3</accession>
<dbReference type="AlphaFoldDB" id="A0A6J5DKY3"/>
<dbReference type="RefSeq" id="WP_175226538.1">
    <property type="nucleotide sequence ID" value="NZ_CADIKH010000009.1"/>
</dbReference>
<protein>
    <submittedName>
        <fullName evidence="1">Uncharacterized protein</fullName>
    </submittedName>
</protein>
<sequence>MNAIDISNVAQVLKHLDWTGVPAGNQVAIQQAITALEHASLQFPGEAIGYVTPEVAAGSKDWETATLSDAPEQMNTEPVYAAPVTAAAAIAIARSCAYAKGLNAGLHACLKKASEYESRDWAGDASGARACMHEIELLMRAMPTEQDATVSLTELAQRVIEYGDARKDGDTAAVGATFGALLSVLPGSGVMRDAGGRVVSAEVDALRDLVGRILRSASRQEPLTINVDDASALERCVRLLAEPVTEPEFTDWGRAALLWVLYHNLDSRNPIGRAIRFALGMGASQSLNATQVGEALRWARSTGTPAARAAHTGEQALPAQTGVPPASSERKVTLWDAFEMGFAFRSALLGHVLDGRDVGRLTTCDFWPEPMLDMHEGADLHLGLSVGEAVAKLKAEVRRRLNALDADAGRIVTPHRYTVLQGWTIHPFSAGWMIAEPGGRTHVAHDLPTSDETERVLARMCAFLARPSTAKAAASRTD</sequence>
<dbReference type="Proteomes" id="UP000494363">
    <property type="component" value="Unassembled WGS sequence"/>
</dbReference>
<evidence type="ECO:0000313" key="2">
    <source>
        <dbReference type="Proteomes" id="UP000494363"/>
    </source>
</evidence>